<evidence type="ECO:0000313" key="2">
    <source>
        <dbReference type="Proteomes" id="UP000239560"/>
    </source>
</evidence>
<organism evidence="1 2">
    <name type="scientific">Rhodotorula toruloides</name>
    <name type="common">Yeast</name>
    <name type="synonym">Rhodosporidium toruloides</name>
    <dbReference type="NCBI Taxonomy" id="5286"/>
    <lineage>
        <taxon>Eukaryota</taxon>
        <taxon>Fungi</taxon>
        <taxon>Dikarya</taxon>
        <taxon>Basidiomycota</taxon>
        <taxon>Pucciniomycotina</taxon>
        <taxon>Microbotryomycetes</taxon>
        <taxon>Sporidiobolales</taxon>
        <taxon>Sporidiobolaceae</taxon>
        <taxon>Rhodotorula</taxon>
    </lineage>
</organism>
<dbReference type="Proteomes" id="UP000239560">
    <property type="component" value="Unassembled WGS sequence"/>
</dbReference>
<name>A0A2S9ZX59_RHOTO</name>
<reference evidence="1 2" key="1">
    <citation type="journal article" date="2018" name="Elife">
        <title>Functional genomics of lipid metabolism in the oleaginous yeast Rhodosporidium toruloides.</title>
        <authorList>
            <person name="Coradetti S.T."/>
            <person name="Pinel D."/>
            <person name="Geiselman G."/>
            <person name="Ito M."/>
            <person name="Mondo S."/>
            <person name="Reilly M.C."/>
            <person name="Cheng Y.F."/>
            <person name="Bauer S."/>
            <person name="Grigoriev I."/>
            <person name="Gladden J.M."/>
            <person name="Simmons B.A."/>
            <person name="Brem R."/>
            <person name="Arkin A.P."/>
            <person name="Skerker J.M."/>
        </authorList>
    </citation>
    <scope>NUCLEOTIDE SEQUENCE [LARGE SCALE GENOMIC DNA]</scope>
    <source>
        <strain evidence="1 2">NBRC 0880</strain>
    </source>
</reference>
<sequence>MPRGSTSGRSGGVLHSRAGCCGCVRSIASASEPYEGVQEGEPAPFPSLRVLCGARVATPSERVCEVDQLRRGKLASLAQVLSLTDWHAVLLHPLPLSRYSHHSHPHPHRPTTSLSLAPLSPSLSHSLSIAWLVPRTLPLPHTQRPTHVTRSTTHSLTPSSLLPLRTPAMRTPLSLLLALAFALASLSLADAKKTGNVLTTNDKQAAGLQAAAVRLKPGNYVFQNVQTKQKLFYTTKKNNIYPSKQGTVGSVTAYPNNGVAWHRLEFGPKNKCLSSAWGSKGNNAAVMYVCASGEGSKKTTLEKTKQWWIFVPTSKPIASAPANSKANQVLLAAQADSIATRKKKIAAQQAAFHKRSTGHGLVKEVRRRALERRGIKTVSGGTFYIIPTDHLLDRTAALTGKSVTQRGIKNTVVMDWKNGNRLQQWKVTRVK</sequence>
<dbReference type="AlphaFoldDB" id="A0A2S9ZX59"/>
<comment type="caution">
    <text evidence="1">The sequence shown here is derived from an EMBL/GenBank/DDBJ whole genome shotgun (WGS) entry which is preliminary data.</text>
</comment>
<accession>A0A2S9ZX59</accession>
<dbReference type="EMBL" id="LCTV02000015">
    <property type="protein sequence ID" value="PRQ70338.1"/>
    <property type="molecule type" value="Genomic_DNA"/>
</dbReference>
<protein>
    <submittedName>
        <fullName evidence="1">Uncharacterized protein</fullName>
    </submittedName>
</protein>
<proteinExistence type="predicted"/>
<dbReference type="OrthoDB" id="2501520at2759"/>
<gene>
    <name evidence="1" type="ORF">AAT19DRAFT_11087</name>
</gene>
<evidence type="ECO:0000313" key="1">
    <source>
        <dbReference type="EMBL" id="PRQ70338.1"/>
    </source>
</evidence>